<evidence type="ECO:0000313" key="1">
    <source>
        <dbReference type="EMBL" id="KKK88552.1"/>
    </source>
</evidence>
<gene>
    <name evidence="1" type="ORF">LCGC14_2742050</name>
</gene>
<reference evidence="1" key="1">
    <citation type="journal article" date="2015" name="Nature">
        <title>Complex archaea that bridge the gap between prokaryotes and eukaryotes.</title>
        <authorList>
            <person name="Spang A."/>
            <person name="Saw J.H."/>
            <person name="Jorgensen S.L."/>
            <person name="Zaremba-Niedzwiedzka K."/>
            <person name="Martijn J."/>
            <person name="Lind A.E."/>
            <person name="van Eijk R."/>
            <person name="Schleper C."/>
            <person name="Guy L."/>
            <person name="Ettema T.J."/>
        </authorList>
    </citation>
    <scope>NUCLEOTIDE SEQUENCE</scope>
</reference>
<dbReference type="AlphaFoldDB" id="A0A0F8Z464"/>
<sequence length="71" mass="8216">MKTELHEHKGCFCLNMIPENEKEIALLIRMGMNAKQTTCRVATDVYSDLTVSSYITVRKYHKESSTILKHK</sequence>
<protein>
    <submittedName>
        <fullName evidence="1">Uncharacterized protein</fullName>
    </submittedName>
</protein>
<comment type="caution">
    <text evidence="1">The sequence shown here is derived from an EMBL/GenBank/DDBJ whole genome shotgun (WGS) entry which is preliminary data.</text>
</comment>
<accession>A0A0F8Z464</accession>
<dbReference type="EMBL" id="LAZR01049902">
    <property type="protein sequence ID" value="KKK88552.1"/>
    <property type="molecule type" value="Genomic_DNA"/>
</dbReference>
<name>A0A0F8Z464_9ZZZZ</name>
<proteinExistence type="predicted"/>
<organism evidence="1">
    <name type="scientific">marine sediment metagenome</name>
    <dbReference type="NCBI Taxonomy" id="412755"/>
    <lineage>
        <taxon>unclassified sequences</taxon>
        <taxon>metagenomes</taxon>
        <taxon>ecological metagenomes</taxon>
    </lineage>
</organism>